<keyword evidence="2" id="KW-0963">Cytoplasm</keyword>
<dbReference type="InterPro" id="IPR036005">
    <property type="entry name" value="Creatinase/aminopeptidase-like"/>
</dbReference>
<dbReference type="PRINTS" id="PR00599">
    <property type="entry name" value="MAPEPTIDASE"/>
</dbReference>
<evidence type="ECO:0000256" key="7">
    <source>
        <dbReference type="ARBA" id="ARBA00022833"/>
    </source>
</evidence>
<dbReference type="InterPro" id="IPR001714">
    <property type="entry name" value="Pept_M24_MAP"/>
</dbReference>
<dbReference type="InterPro" id="IPR031615">
    <property type="entry name" value="Zfn-C6H2"/>
</dbReference>
<evidence type="ECO:0000256" key="1">
    <source>
        <dbReference type="ARBA" id="ARBA00022438"/>
    </source>
</evidence>
<keyword evidence="1 9" id="KW-0031">Aminopeptidase</keyword>
<dbReference type="Gene3D" id="3.90.230.10">
    <property type="entry name" value="Creatinase/methionine aminopeptidase superfamily"/>
    <property type="match status" value="1"/>
</dbReference>
<comment type="similarity">
    <text evidence="8">Belongs to the peptidase M24A family. Methionine aminopeptidase type 1 subfamily.</text>
</comment>
<dbReference type="EC" id="3.4.11.18" evidence="9"/>
<gene>
    <name evidence="11" type="ORF">B0H15DRAFT_990657</name>
</gene>
<comment type="caution">
    <text evidence="11">The sequence shown here is derived from an EMBL/GenBank/DDBJ whole genome shotgun (WGS) entry which is preliminary data.</text>
</comment>
<keyword evidence="7" id="KW-0862">Zinc</keyword>
<evidence type="ECO:0000256" key="8">
    <source>
        <dbReference type="PROSITE-ProRule" id="PRU01357"/>
    </source>
</evidence>
<dbReference type="InterPro" id="IPR000994">
    <property type="entry name" value="Pept_M24"/>
</dbReference>
<evidence type="ECO:0000259" key="10">
    <source>
        <dbReference type="PROSITE" id="PS52013"/>
    </source>
</evidence>
<keyword evidence="12" id="KW-1185">Reference proteome</keyword>
<dbReference type="HAMAP" id="MF_01974">
    <property type="entry name" value="MetAP_1"/>
    <property type="match status" value="1"/>
</dbReference>
<feature type="domain" description="C6H2-type" evidence="10">
    <location>
        <begin position="1"/>
        <end position="57"/>
    </location>
</feature>
<dbReference type="GO" id="GO:0005829">
    <property type="term" value="C:cytosol"/>
    <property type="evidence" value="ECO:0007669"/>
    <property type="project" value="TreeGrafter"/>
</dbReference>
<dbReference type="NCBIfam" id="TIGR00500">
    <property type="entry name" value="met_pdase_I"/>
    <property type="match status" value="1"/>
</dbReference>
<organism evidence="11 12">
    <name type="scientific">Mycena belliarum</name>
    <dbReference type="NCBI Taxonomy" id="1033014"/>
    <lineage>
        <taxon>Eukaryota</taxon>
        <taxon>Fungi</taxon>
        <taxon>Dikarya</taxon>
        <taxon>Basidiomycota</taxon>
        <taxon>Agaricomycotina</taxon>
        <taxon>Agaricomycetes</taxon>
        <taxon>Agaricomycetidae</taxon>
        <taxon>Agaricales</taxon>
        <taxon>Marasmiineae</taxon>
        <taxon>Mycenaceae</taxon>
        <taxon>Mycena</taxon>
    </lineage>
</organism>
<dbReference type="Pfam" id="PF15801">
    <property type="entry name" value="zf-C6H2"/>
    <property type="match status" value="1"/>
</dbReference>
<reference evidence="11" key="1">
    <citation type="submission" date="2023-03" db="EMBL/GenBank/DDBJ databases">
        <title>Massive genome expansion in bonnet fungi (Mycena s.s.) driven by repeated elements and novel gene families across ecological guilds.</title>
        <authorList>
            <consortium name="Lawrence Berkeley National Laboratory"/>
            <person name="Harder C.B."/>
            <person name="Miyauchi S."/>
            <person name="Viragh M."/>
            <person name="Kuo A."/>
            <person name="Thoen E."/>
            <person name="Andreopoulos B."/>
            <person name="Lu D."/>
            <person name="Skrede I."/>
            <person name="Drula E."/>
            <person name="Henrissat B."/>
            <person name="Morin E."/>
            <person name="Kohler A."/>
            <person name="Barry K."/>
            <person name="LaButti K."/>
            <person name="Morin E."/>
            <person name="Salamov A."/>
            <person name="Lipzen A."/>
            <person name="Mereny Z."/>
            <person name="Hegedus B."/>
            <person name="Baldrian P."/>
            <person name="Stursova M."/>
            <person name="Weitz H."/>
            <person name="Taylor A."/>
            <person name="Grigoriev I.V."/>
            <person name="Nagy L.G."/>
            <person name="Martin F."/>
            <person name="Kauserud H."/>
        </authorList>
    </citation>
    <scope>NUCLEOTIDE SEQUENCE</scope>
    <source>
        <strain evidence="11">CBHHK173m</strain>
    </source>
</reference>
<evidence type="ECO:0000256" key="6">
    <source>
        <dbReference type="ARBA" id="ARBA00022801"/>
    </source>
</evidence>
<dbReference type="GO" id="GO:0004239">
    <property type="term" value="F:initiator methionyl aminopeptidase activity"/>
    <property type="evidence" value="ECO:0007669"/>
    <property type="project" value="UniProtKB-EC"/>
</dbReference>
<comment type="catalytic activity">
    <reaction evidence="9">
        <text>Release of N-terminal amino acids, preferentially methionine, from peptides and arylamides.</text>
        <dbReference type="EC" id="3.4.11.18"/>
    </reaction>
</comment>
<evidence type="ECO:0000313" key="12">
    <source>
        <dbReference type="Proteomes" id="UP001222325"/>
    </source>
</evidence>
<dbReference type="PANTHER" id="PTHR43330">
    <property type="entry name" value="METHIONINE AMINOPEPTIDASE"/>
    <property type="match status" value="1"/>
</dbReference>
<dbReference type="EMBL" id="JARJCN010000039">
    <property type="protein sequence ID" value="KAJ7084018.1"/>
    <property type="molecule type" value="Genomic_DNA"/>
</dbReference>
<dbReference type="CDD" id="cd01086">
    <property type="entry name" value="MetAP1"/>
    <property type="match status" value="1"/>
</dbReference>
<accession>A0AAD6U2Z8</accession>
<dbReference type="PANTHER" id="PTHR43330:SF7">
    <property type="entry name" value="METHIONINE AMINOPEPTIDASE 1"/>
    <property type="match status" value="1"/>
</dbReference>
<dbReference type="GO" id="GO:0008270">
    <property type="term" value="F:zinc ion binding"/>
    <property type="evidence" value="ECO:0007669"/>
    <property type="project" value="UniProtKB-KW"/>
</dbReference>
<feature type="non-terminal residue" evidence="11">
    <location>
        <position position="357"/>
    </location>
</feature>
<keyword evidence="4 9" id="KW-0479">Metal-binding</keyword>
<dbReference type="AlphaFoldDB" id="A0AAD6U2Z8"/>
<protein>
    <recommendedName>
        <fullName evidence="9">Methionine aminopeptidase</fullName>
        <ecNumber evidence="9">3.4.11.18</ecNumber>
    </recommendedName>
</protein>
<dbReference type="InterPro" id="IPR002467">
    <property type="entry name" value="Pept_M24A_MAP1"/>
</dbReference>
<name>A0AAD6U2Z8_9AGAR</name>
<evidence type="ECO:0000256" key="3">
    <source>
        <dbReference type="ARBA" id="ARBA00022670"/>
    </source>
</evidence>
<dbReference type="PROSITE" id="PS52013">
    <property type="entry name" value="ZF_C6H2"/>
    <property type="match status" value="1"/>
</dbReference>
<evidence type="ECO:0000256" key="5">
    <source>
        <dbReference type="ARBA" id="ARBA00022771"/>
    </source>
</evidence>
<dbReference type="Pfam" id="PF00557">
    <property type="entry name" value="Peptidase_M24"/>
    <property type="match status" value="1"/>
</dbReference>
<keyword evidence="6" id="KW-0378">Hydrolase</keyword>
<evidence type="ECO:0000313" key="11">
    <source>
        <dbReference type="EMBL" id="KAJ7084018.1"/>
    </source>
</evidence>
<keyword evidence="3 9" id="KW-0645">Protease</keyword>
<evidence type="ECO:0000256" key="2">
    <source>
        <dbReference type="ARBA" id="ARBA00022490"/>
    </source>
</evidence>
<comment type="cofactor">
    <cofactor evidence="9">
        <name>Co(2+)</name>
        <dbReference type="ChEBI" id="CHEBI:48828"/>
    </cofactor>
    <cofactor evidence="9">
        <name>Zn(2+)</name>
        <dbReference type="ChEBI" id="CHEBI:29105"/>
    </cofactor>
    <cofactor evidence="9">
        <name>Mn(2+)</name>
        <dbReference type="ChEBI" id="CHEBI:29035"/>
    </cofactor>
    <cofactor evidence="9">
        <name>Fe(2+)</name>
        <dbReference type="ChEBI" id="CHEBI:29033"/>
    </cofactor>
    <text evidence="9">Binds 2 divalent metal cations per subunit. Has a high-affinity and a low affinity metal-binding site. The true nature of the physiological cofactor is under debate. The enzyme is active with cobalt, zinc, manganese or divalent iron ions.</text>
</comment>
<sequence>MASCQSSECPNGNPPSRLECPTCNKLGIRGSFFCGQECFKSGCKHEPEPYVPDGTYNPFPSYKFTGSMRPAYPLSSKRKIPEHIQRPDYATDGVPRLEMRDDGKPTRILNTEEIEKMRTVCRMSREILDIAAASVRPGITTDEIDEIVHNATIERNAYPSPLNYRNFPKSVCTSVNDVVCHGIPDQRKLKEGDIINLDVSVYYQGYHADLNATYPVGKIDDESAKLLRVTRECLDKAIALCKPGTLFRDLGKVMRVRPHEPHARANGCSAVRTYTGHGINTHFHTEPLNVPHYAKNKAIGTMKPGMVFTVEPMINLGSNWDVVHWPDNWTATTVDGKRSAQFEETLLITETGVEILT</sequence>
<evidence type="ECO:0000256" key="4">
    <source>
        <dbReference type="ARBA" id="ARBA00022723"/>
    </source>
</evidence>
<keyword evidence="5 8" id="KW-0863">Zinc-finger</keyword>
<dbReference type="SUPFAM" id="SSF55920">
    <property type="entry name" value="Creatinase/aminopeptidase"/>
    <property type="match status" value="1"/>
</dbReference>
<evidence type="ECO:0000256" key="9">
    <source>
        <dbReference type="RuleBase" id="RU003653"/>
    </source>
</evidence>
<dbReference type="GO" id="GO:0070006">
    <property type="term" value="F:metalloaminopeptidase activity"/>
    <property type="evidence" value="ECO:0007669"/>
    <property type="project" value="InterPro"/>
</dbReference>
<dbReference type="GO" id="GO:0006508">
    <property type="term" value="P:proteolysis"/>
    <property type="evidence" value="ECO:0007669"/>
    <property type="project" value="UniProtKB-KW"/>
</dbReference>
<dbReference type="Proteomes" id="UP001222325">
    <property type="component" value="Unassembled WGS sequence"/>
</dbReference>
<comment type="function">
    <text evidence="9">Cotranslationally removes the N-terminal methionine from nascent proteins. The N-terminal methionine is often cleaved when the second residue in the primary sequence is small and uncharged (Met-Ala-, Cys, Gly, Pro, Ser, Thr, or Val).</text>
</comment>
<proteinExistence type="inferred from homology"/>